<evidence type="ECO:0000256" key="7">
    <source>
        <dbReference type="ARBA" id="ARBA00022898"/>
    </source>
</evidence>
<keyword evidence="6 9" id="KW-0093">Biotin biosynthesis</keyword>
<dbReference type="RefSeq" id="WP_329773697.1">
    <property type="nucleotide sequence ID" value="NZ_JAYDYW010000002.1"/>
</dbReference>
<comment type="pathway">
    <text evidence="2 9">Cofactor biosynthesis; biotin biosynthesis; 7,8-diaminononanoate from 8-amino-7-oxononanoate (SAM route): step 1/1.</text>
</comment>
<comment type="cofactor">
    <cofactor evidence="1 9">
        <name>pyridoxal 5'-phosphate</name>
        <dbReference type="ChEBI" id="CHEBI:597326"/>
    </cofactor>
</comment>
<feature type="site" description="Participates in the substrate recognition with KAPA and in a stacking interaction with the adenine ring of SAM" evidence="9">
    <location>
        <position position="16"/>
    </location>
</feature>
<evidence type="ECO:0000256" key="1">
    <source>
        <dbReference type="ARBA" id="ARBA00001933"/>
    </source>
</evidence>
<dbReference type="InterPro" id="IPR005814">
    <property type="entry name" value="Aminotrans_3"/>
</dbReference>
<comment type="similarity">
    <text evidence="9">Belongs to the class-III pyridoxal-phosphate-dependent aminotransferase family. BioA subfamily.</text>
</comment>
<evidence type="ECO:0000313" key="10">
    <source>
        <dbReference type="EMBL" id="MEE1672361.1"/>
    </source>
</evidence>
<dbReference type="NCBIfam" id="NF004624">
    <property type="entry name" value="PRK05964.1"/>
    <property type="match status" value="1"/>
</dbReference>
<evidence type="ECO:0000256" key="9">
    <source>
        <dbReference type="HAMAP-Rule" id="MF_00834"/>
    </source>
</evidence>
<comment type="caution">
    <text evidence="10">The sequence shown here is derived from an EMBL/GenBank/DDBJ whole genome shotgun (WGS) entry which is preliminary data.</text>
</comment>
<evidence type="ECO:0000256" key="3">
    <source>
        <dbReference type="ARBA" id="ARBA00022576"/>
    </source>
</evidence>
<dbReference type="Gene3D" id="3.40.640.10">
    <property type="entry name" value="Type I PLP-dependent aspartate aminotransferase-like (Major domain)"/>
    <property type="match status" value="1"/>
</dbReference>
<keyword evidence="4 9" id="KW-0808">Transferase</keyword>
<feature type="binding site" evidence="9">
    <location>
        <begin position="111"/>
        <end position="112"/>
    </location>
    <ligand>
        <name>pyridoxal 5'-phosphate</name>
        <dbReference type="ChEBI" id="CHEBI:597326"/>
    </ligand>
</feature>
<protein>
    <recommendedName>
        <fullName evidence="9">Adenosylmethionine-8-amino-7-oxononanoate aminotransferase</fullName>
        <ecNumber evidence="9">2.6.1.62</ecNumber>
    </recommendedName>
    <alternativeName>
        <fullName evidence="9">7,8-diamino-pelargonic acid aminotransferase</fullName>
        <shortName evidence="9">DAPA AT</shortName>
        <shortName evidence="9">DAPA aminotransferase</shortName>
    </alternativeName>
    <alternativeName>
        <fullName evidence="9">7,8-diaminononanoate synthase</fullName>
        <shortName evidence="9">DANS</shortName>
    </alternativeName>
    <alternativeName>
        <fullName evidence="9">Diaminopelargonic acid synthase</fullName>
    </alternativeName>
</protein>
<keyword evidence="5 9" id="KW-0949">S-adenosyl-L-methionine</keyword>
<feature type="binding site" evidence="9">
    <location>
        <position position="306"/>
    </location>
    <ligand>
        <name>substrate</name>
    </ligand>
</feature>
<dbReference type="CDD" id="cd00610">
    <property type="entry name" value="OAT_like"/>
    <property type="match status" value="1"/>
</dbReference>
<keyword evidence="11" id="KW-1185">Reference proteome</keyword>
<dbReference type="InterPro" id="IPR005815">
    <property type="entry name" value="BioA"/>
</dbReference>
<dbReference type="HAMAP" id="MF_00834">
    <property type="entry name" value="BioA"/>
    <property type="match status" value="1"/>
</dbReference>
<dbReference type="InterPro" id="IPR015424">
    <property type="entry name" value="PyrdxlP-dep_Trfase"/>
</dbReference>
<feature type="binding site" evidence="9">
    <location>
        <position position="51"/>
    </location>
    <ligand>
        <name>substrate</name>
    </ligand>
</feature>
<evidence type="ECO:0000256" key="5">
    <source>
        <dbReference type="ARBA" id="ARBA00022691"/>
    </source>
</evidence>
<dbReference type="PANTHER" id="PTHR42684">
    <property type="entry name" value="ADENOSYLMETHIONINE-8-AMINO-7-OXONONANOATE AMINOTRANSFERASE"/>
    <property type="match status" value="1"/>
</dbReference>
<keyword evidence="9" id="KW-0963">Cytoplasm</keyword>
<dbReference type="GO" id="GO:0004015">
    <property type="term" value="F:adenosylmethionine-8-amino-7-oxononanoate transaminase activity"/>
    <property type="evidence" value="ECO:0007669"/>
    <property type="project" value="UniProtKB-EC"/>
</dbReference>
<evidence type="ECO:0000256" key="6">
    <source>
        <dbReference type="ARBA" id="ARBA00022756"/>
    </source>
</evidence>
<dbReference type="InterPro" id="IPR049704">
    <property type="entry name" value="Aminotrans_3_PPA_site"/>
</dbReference>
<dbReference type="SUPFAM" id="SSF53383">
    <property type="entry name" value="PLP-dependent transferases"/>
    <property type="match status" value="1"/>
</dbReference>
<dbReference type="PANTHER" id="PTHR42684:SF17">
    <property type="entry name" value="ADENOSYLMETHIONINE-8-AMINO-7-OXONONANOATE AMINOTRANSFERASE"/>
    <property type="match status" value="1"/>
</dbReference>
<dbReference type="NCBIfam" id="TIGR00508">
    <property type="entry name" value="bioA"/>
    <property type="match status" value="1"/>
</dbReference>
<name>A0ABU7FZ54_9ALTE</name>
<dbReference type="Proteomes" id="UP001310248">
    <property type="component" value="Unassembled WGS sequence"/>
</dbReference>
<comment type="subcellular location">
    <subcellularLocation>
        <location evidence="9">Cytoplasm</location>
    </subcellularLocation>
</comment>
<accession>A0ABU7FZ54</accession>
<gene>
    <name evidence="9 10" type="primary">bioA</name>
    <name evidence="10" type="ORF">SNR37_001676</name>
</gene>
<dbReference type="PIRSF" id="PIRSF000521">
    <property type="entry name" value="Transaminase_4ab_Lys_Orn"/>
    <property type="match status" value="1"/>
</dbReference>
<dbReference type="Pfam" id="PF00202">
    <property type="entry name" value="Aminotran_3"/>
    <property type="match status" value="1"/>
</dbReference>
<evidence type="ECO:0000313" key="11">
    <source>
        <dbReference type="Proteomes" id="UP001310248"/>
    </source>
</evidence>
<feature type="binding site" evidence="9">
    <location>
        <position position="273"/>
    </location>
    <ligand>
        <name>substrate</name>
    </ligand>
</feature>
<evidence type="ECO:0000256" key="2">
    <source>
        <dbReference type="ARBA" id="ARBA00005063"/>
    </source>
</evidence>
<keyword evidence="3 9" id="KW-0032">Aminotransferase</keyword>
<evidence type="ECO:0000256" key="4">
    <source>
        <dbReference type="ARBA" id="ARBA00022679"/>
    </source>
</evidence>
<feature type="binding site" evidence="9">
    <location>
        <position position="143"/>
    </location>
    <ligand>
        <name>substrate</name>
    </ligand>
</feature>
<dbReference type="Gene3D" id="3.90.1150.10">
    <property type="entry name" value="Aspartate Aminotransferase, domain 1"/>
    <property type="match status" value="1"/>
</dbReference>
<dbReference type="EMBL" id="JAYDYW010000002">
    <property type="protein sequence ID" value="MEE1672361.1"/>
    <property type="molecule type" value="Genomic_DNA"/>
</dbReference>
<organism evidence="10 11">
    <name type="scientific">Agarivorans aestuarii</name>
    <dbReference type="NCBI Taxonomy" id="1563703"/>
    <lineage>
        <taxon>Bacteria</taxon>
        <taxon>Pseudomonadati</taxon>
        <taxon>Pseudomonadota</taxon>
        <taxon>Gammaproteobacteria</taxon>
        <taxon>Alteromonadales</taxon>
        <taxon>Alteromonadaceae</taxon>
        <taxon>Agarivorans</taxon>
    </lineage>
</organism>
<dbReference type="InterPro" id="IPR015422">
    <property type="entry name" value="PyrdxlP-dep_Trfase_small"/>
</dbReference>
<feature type="modified residue" description="N6-(pyridoxal phosphate)lysine" evidence="9">
    <location>
        <position position="273"/>
    </location>
</feature>
<dbReference type="NCBIfam" id="NF005940">
    <property type="entry name" value="PRK07986.1"/>
    <property type="match status" value="1"/>
</dbReference>
<proteinExistence type="inferred from homology"/>
<feature type="binding site" evidence="9">
    <location>
        <position position="390"/>
    </location>
    <ligand>
        <name>substrate</name>
    </ligand>
</feature>
<dbReference type="EC" id="2.6.1.62" evidence="9"/>
<keyword evidence="7 9" id="KW-0663">Pyridoxal phosphate</keyword>
<comment type="function">
    <text evidence="9">Catalyzes the transfer of the alpha-amino group from S-adenosyl-L-methionine (SAM) to 7-keto-8-aminopelargonic acid (KAPA) to form 7,8-diaminopelargonic acid (DAPA). It is the only aminotransferase known to utilize SAM as an amino donor.</text>
</comment>
<comment type="subunit">
    <text evidence="9">Homodimer.</text>
</comment>
<reference evidence="11" key="1">
    <citation type="submission" date="2023-07" db="EMBL/GenBank/DDBJ databases">
        <title>Draft genome sequence of Agarivorans aestuarii strain ZMCS4, a CAZymes producing bacteria isolated from the marine brown algae Clodostephus spongiosus.</title>
        <authorList>
            <person name="Lorente B."/>
            <person name="Cabral C."/>
            <person name="Frias J."/>
            <person name="Faria J."/>
            <person name="Toubarro D."/>
        </authorList>
    </citation>
    <scope>NUCLEOTIDE SEQUENCE [LARGE SCALE GENOMIC DNA]</scope>
    <source>
        <strain evidence="11">ZMCS4</strain>
    </source>
</reference>
<evidence type="ECO:0000256" key="8">
    <source>
        <dbReference type="ARBA" id="ARBA00048449"/>
    </source>
</evidence>
<feature type="binding site" evidence="9">
    <location>
        <begin position="307"/>
        <end position="308"/>
    </location>
    <ligand>
        <name>pyridoxal 5'-phosphate</name>
        <dbReference type="ChEBI" id="CHEBI:597326"/>
    </ligand>
</feature>
<dbReference type="PROSITE" id="PS00600">
    <property type="entry name" value="AA_TRANSFER_CLASS_3"/>
    <property type="match status" value="1"/>
</dbReference>
<feature type="binding site" evidence="9">
    <location>
        <position position="244"/>
    </location>
    <ligand>
        <name>pyridoxal 5'-phosphate</name>
        <dbReference type="ChEBI" id="CHEBI:597326"/>
    </ligand>
</feature>
<dbReference type="InterPro" id="IPR015421">
    <property type="entry name" value="PyrdxlP-dep_Trfase_major"/>
</dbReference>
<sequence>MSIDLDYDQQHLWHPYTSSVNPLPCYPVTAAEGCEIVLENGERLVDGMASWWACIHGYSVKELDAAAHQQLSNMSHVMFGGLTHQPAVELAKKLVDLTPHNLQQVFISDSGSVAVEVALKMALQYWHAKGEKRAKFATVRNGYHGDTFGAMSVCDPNGGMHQLYQGFLPEHLFCNAPQTRFEQSWDPQDIKPMQQMLEQHHQSIAAVIIEPVVQGAGGMRIYHPEYLKQLRQLCDKYQLLFIADEIATGFGRTGKLFACEHAEIEPDILCLGKGLTGGYMSLAATLTSKSIAGTICSGEAGVFMHGPTFMGNPLACSVANASIDLLIASDWQTKVLSIEQSLKAQLEACLALDAVADVRVLGAIGVVETKKAVNLADIQAKFVELGVWIRPFGKLVYIMPPYTISDKQLQKLTSAIYTVLSTH</sequence>
<comment type="catalytic activity">
    <reaction evidence="8 9">
        <text>(8S)-8-amino-7-oxononanoate + S-adenosyl-L-methionine = S-adenosyl-4-methylsulfanyl-2-oxobutanoate + (7R,8S)-7,8-diammoniononanoate</text>
        <dbReference type="Rhea" id="RHEA:16861"/>
        <dbReference type="ChEBI" id="CHEBI:16490"/>
        <dbReference type="ChEBI" id="CHEBI:59789"/>
        <dbReference type="ChEBI" id="CHEBI:149468"/>
        <dbReference type="ChEBI" id="CHEBI:149469"/>
        <dbReference type="EC" id="2.6.1.62"/>
    </reaction>
</comment>